<dbReference type="InterPro" id="IPR004090">
    <property type="entry name" value="Chemotax_Me-accpt_rcpt"/>
</dbReference>
<evidence type="ECO:0000313" key="12">
    <source>
        <dbReference type="Proteomes" id="UP001597327"/>
    </source>
</evidence>
<dbReference type="Gene3D" id="6.10.340.10">
    <property type="match status" value="1"/>
</dbReference>
<dbReference type="SMART" id="SM00304">
    <property type="entry name" value="HAMP"/>
    <property type="match status" value="1"/>
</dbReference>
<dbReference type="PROSITE" id="PS50111">
    <property type="entry name" value="CHEMOTAXIS_TRANSDUC_2"/>
    <property type="match status" value="1"/>
</dbReference>
<comment type="similarity">
    <text evidence="4">Belongs to the methyl-accepting chemotaxis (MCP) protein family.</text>
</comment>
<dbReference type="CDD" id="cd06225">
    <property type="entry name" value="HAMP"/>
    <property type="match status" value="1"/>
</dbReference>
<dbReference type="InterPro" id="IPR003660">
    <property type="entry name" value="HAMP_dom"/>
</dbReference>
<keyword evidence="3 5" id="KW-0807">Transducer</keyword>
<dbReference type="Gene3D" id="1.10.287.950">
    <property type="entry name" value="Methyl-accepting chemotaxis protein"/>
    <property type="match status" value="1"/>
</dbReference>
<feature type="region of interest" description="Disordered" evidence="6">
    <location>
        <begin position="533"/>
        <end position="552"/>
    </location>
</feature>
<dbReference type="PANTHER" id="PTHR32089:SF112">
    <property type="entry name" value="LYSOZYME-LIKE PROTEIN-RELATED"/>
    <property type="match status" value="1"/>
</dbReference>
<dbReference type="EMBL" id="JBHUFA010000001">
    <property type="protein sequence ID" value="MFD1694888.1"/>
    <property type="molecule type" value="Genomic_DNA"/>
</dbReference>
<dbReference type="SUPFAM" id="SSF58104">
    <property type="entry name" value="Methyl-accepting chemotaxis protein (MCP) signaling domain"/>
    <property type="match status" value="1"/>
</dbReference>
<dbReference type="PANTHER" id="PTHR32089">
    <property type="entry name" value="METHYL-ACCEPTING CHEMOTAXIS PROTEIN MCPB"/>
    <property type="match status" value="1"/>
</dbReference>
<evidence type="ECO:0000256" key="7">
    <source>
        <dbReference type="SAM" id="Phobius"/>
    </source>
</evidence>
<dbReference type="InterPro" id="IPR004089">
    <property type="entry name" value="MCPsignal_dom"/>
</dbReference>
<feature type="transmembrane region" description="Helical" evidence="7">
    <location>
        <begin position="197"/>
        <end position="216"/>
    </location>
</feature>
<dbReference type="Pfam" id="PF00672">
    <property type="entry name" value="HAMP"/>
    <property type="match status" value="1"/>
</dbReference>
<keyword evidence="12" id="KW-1185">Reference proteome</keyword>
<evidence type="ECO:0000256" key="1">
    <source>
        <dbReference type="ARBA" id="ARBA00004429"/>
    </source>
</evidence>
<evidence type="ECO:0000259" key="9">
    <source>
        <dbReference type="PROSITE" id="PS50192"/>
    </source>
</evidence>
<keyword evidence="7" id="KW-0812">Transmembrane</keyword>
<evidence type="ECO:0000313" key="11">
    <source>
        <dbReference type="EMBL" id="MFD1694888.1"/>
    </source>
</evidence>
<comment type="subcellular location">
    <subcellularLocation>
        <location evidence="1">Cell inner membrane</location>
        <topology evidence="1">Multi-pass membrane protein</topology>
    </subcellularLocation>
</comment>
<keyword evidence="2" id="KW-1003">Cell membrane</keyword>
<keyword evidence="2" id="KW-0997">Cell inner membrane</keyword>
<keyword evidence="7" id="KW-0472">Membrane</keyword>
<dbReference type="Pfam" id="PF00015">
    <property type="entry name" value="MCPsignal"/>
    <property type="match status" value="1"/>
</dbReference>
<accession>A0ABW4JTW8</accession>
<dbReference type="SMART" id="SM00283">
    <property type="entry name" value="MA"/>
    <property type="match status" value="1"/>
</dbReference>
<feature type="domain" description="T-SNARE coiled-coil homology" evidence="9">
    <location>
        <begin position="464"/>
        <end position="526"/>
    </location>
</feature>
<dbReference type="RefSeq" id="WP_149891311.1">
    <property type="nucleotide sequence ID" value="NZ_JBHUFA010000001.1"/>
</dbReference>
<evidence type="ECO:0000259" key="10">
    <source>
        <dbReference type="PROSITE" id="PS50885"/>
    </source>
</evidence>
<dbReference type="PROSITE" id="PS50192">
    <property type="entry name" value="T_SNARE"/>
    <property type="match status" value="1"/>
</dbReference>
<proteinExistence type="inferred from homology"/>
<dbReference type="PROSITE" id="PS50885">
    <property type="entry name" value="HAMP"/>
    <property type="match status" value="1"/>
</dbReference>
<feature type="domain" description="HAMP" evidence="10">
    <location>
        <begin position="218"/>
        <end position="271"/>
    </location>
</feature>
<evidence type="ECO:0000256" key="4">
    <source>
        <dbReference type="ARBA" id="ARBA00029447"/>
    </source>
</evidence>
<dbReference type="InterPro" id="IPR000727">
    <property type="entry name" value="T_SNARE_dom"/>
</dbReference>
<dbReference type="Proteomes" id="UP001597327">
    <property type="component" value="Unassembled WGS sequence"/>
</dbReference>
<reference evidence="12" key="1">
    <citation type="journal article" date="2019" name="Int. J. Syst. Evol. Microbiol.">
        <title>The Global Catalogue of Microorganisms (GCM) 10K type strain sequencing project: providing services to taxonomists for standard genome sequencing and annotation.</title>
        <authorList>
            <consortium name="The Broad Institute Genomics Platform"/>
            <consortium name="The Broad Institute Genome Sequencing Center for Infectious Disease"/>
            <person name="Wu L."/>
            <person name="Ma J."/>
        </authorList>
    </citation>
    <scope>NUCLEOTIDE SEQUENCE [LARGE SCALE GENOMIC DNA]</scope>
    <source>
        <strain evidence="12">JCM 3369</strain>
    </source>
</reference>
<comment type="caution">
    <text evidence="11">The sequence shown here is derived from an EMBL/GenBank/DDBJ whole genome shotgun (WGS) entry which is preliminary data.</text>
</comment>
<sequence>MKNLRISAKLLFVFLVIIGFTSALAVGSFLATDRLGALGETVGAELAPLGDAAMEIKLTATTAHLKFEEIMSGDTGEDINEVWTLLDEAQFYIKAIQSGGTNDEGTFVASRSPEVQDIMKKVQASLDAFLASAQERHAGLDQASDGSQAAGSSADVVFDAAFDSFISLADEAEEVIHDDMAEGLRELQDTRDLINKMQSAGAALVILVCIGGWFYFRRQIAVRAAILSGAARELAAGNTSARLPEWTSRDELGDLKDALEGFRRSLREQEKLSRDMAAKDEEAKSERIRVLREISQDLRQTTSGSFEALDRASRDLEQVIGSMSEAADQSQRLVEATVGASDDASSNVETVAAAAEELSASIGEINRQVDTTANVVGAAAGQTRETSEKITSLAGAVGRIGEVVTLIQEIAEQTNLLALNATIEAARAGEMGKGFAVVAAEVKELANQTAKATDEIGGHITAIQTQTDEAVEAIEKILSTMATIDTNTSAIASAVTEQGAATGEIASNAQNTSRQTRQVSSNMQDMARSIESVAQSTGRVRHSSQDVADQSRSLREAMNSFLERLNAA</sequence>
<organism evidence="11 12">
    <name type="scientific">Roseibium aestuarii</name>
    <dbReference type="NCBI Taxonomy" id="2600299"/>
    <lineage>
        <taxon>Bacteria</taxon>
        <taxon>Pseudomonadati</taxon>
        <taxon>Pseudomonadota</taxon>
        <taxon>Alphaproteobacteria</taxon>
        <taxon>Hyphomicrobiales</taxon>
        <taxon>Stappiaceae</taxon>
        <taxon>Roseibium</taxon>
    </lineage>
</organism>
<protein>
    <submittedName>
        <fullName evidence="11">Methyl-accepting chemotaxis protein</fullName>
    </submittedName>
</protein>
<gene>
    <name evidence="11" type="ORF">ACFSC7_05115</name>
</gene>
<evidence type="ECO:0000256" key="2">
    <source>
        <dbReference type="ARBA" id="ARBA00022519"/>
    </source>
</evidence>
<evidence type="ECO:0000256" key="3">
    <source>
        <dbReference type="ARBA" id="ARBA00023224"/>
    </source>
</evidence>
<evidence type="ECO:0000259" key="8">
    <source>
        <dbReference type="PROSITE" id="PS50111"/>
    </source>
</evidence>
<feature type="domain" description="Methyl-accepting transducer" evidence="8">
    <location>
        <begin position="305"/>
        <end position="534"/>
    </location>
</feature>
<evidence type="ECO:0000256" key="6">
    <source>
        <dbReference type="SAM" id="MobiDB-lite"/>
    </source>
</evidence>
<evidence type="ECO:0000256" key="5">
    <source>
        <dbReference type="PROSITE-ProRule" id="PRU00284"/>
    </source>
</evidence>
<dbReference type="PRINTS" id="PR00260">
    <property type="entry name" value="CHEMTRNSDUCR"/>
</dbReference>
<name>A0ABW4JTW8_9HYPH</name>
<keyword evidence="7" id="KW-1133">Transmembrane helix</keyword>